<dbReference type="Proteomes" id="UP000055024">
    <property type="component" value="Unassembled WGS sequence"/>
</dbReference>
<reference evidence="1 2" key="1">
    <citation type="submission" date="2015-01" db="EMBL/GenBank/DDBJ databases">
        <title>Evolution of Trichinella species and genotypes.</title>
        <authorList>
            <person name="Korhonen P.K."/>
            <person name="Edoardo P."/>
            <person name="Giuseppe L.R."/>
            <person name="Gasser R.B."/>
        </authorList>
    </citation>
    <scope>NUCLEOTIDE SEQUENCE [LARGE SCALE GENOMIC DNA]</scope>
    <source>
        <strain evidence="1">ISS1029</strain>
    </source>
</reference>
<proteinExistence type="predicted"/>
<evidence type="ECO:0000313" key="2">
    <source>
        <dbReference type="Proteomes" id="UP000055024"/>
    </source>
</evidence>
<accession>A0A0V1HXP7</accession>
<dbReference type="Gene3D" id="3.10.10.10">
    <property type="entry name" value="HIV Type 1 Reverse Transcriptase, subunit A, domain 1"/>
    <property type="match status" value="1"/>
</dbReference>
<keyword evidence="2" id="KW-1185">Reference proteome</keyword>
<dbReference type="EMBL" id="JYDP01000019">
    <property type="protein sequence ID" value="KRZ15254.1"/>
    <property type="molecule type" value="Genomic_DNA"/>
</dbReference>
<name>A0A0V1HXP7_9BILA</name>
<dbReference type="SUPFAM" id="SSF56672">
    <property type="entry name" value="DNA/RNA polymerases"/>
    <property type="match status" value="1"/>
</dbReference>
<evidence type="ECO:0000313" key="1">
    <source>
        <dbReference type="EMBL" id="KRZ15254.1"/>
    </source>
</evidence>
<dbReference type="OrthoDB" id="10058156at2759"/>
<dbReference type="STRING" id="268475.A0A0V1HXP7"/>
<gene>
    <name evidence="1" type="ORF">T11_9337</name>
</gene>
<comment type="caution">
    <text evidence="1">The sequence shown here is derived from an EMBL/GenBank/DDBJ whole genome shotgun (WGS) entry which is preliminary data.</text>
</comment>
<sequence length="67" mass="7296">MVCLVKTPGTVQICGDFKVTINQHVIVGKNPLSRIKYMIDKVNGGTLFSVIDLKDAYLQMLVAAASK</sequence>
<dbReference type="InterPro" id="IPR043128">
    <property type="entry name" value="Rev_trsase/Diguanyl_cyclase"/>
</dbReference>
<organism evidence="1 2">
    <name type="scientific">Trichinella zimbabwensis</name>
    <dbReference type="NCBI Taxonomy" id="268475"/>
    <lineage>
        <taxon>Eukaryota</taxon>
        <taxon>Metazoa</taxon>
        <taxon>Ecdysozoa</taxon>
        <taxon>Nematoda</taxon>
        <taxon>Enoplea</taxon>
        <taxon>Dorylaimia</taxon>
        <taxon>Trichinellida</taxon>
        <taxon>Trichinellidae</taxon>
        <taxon>Trichinella</taxon>
    </lineage>
</organism>
<dbReference type="Gene3D" id="3.30.70.270">
    <property type="match status" value="1"/>
</dbReference>
<protein>
    <submittedName>
        <fullName evidence="1">Uncharacterized protein</fullName>
    </submittedName>
</protein>
<dbReference type="AlphaFoldDB" id="A0A0V1HXP7"/>
<dbReference type="InterPro" id="IPR043502">
    <property type="entry name" value="DNA/RNA_pol_sf"/>
</dbReference>